<evidence type="ECO:0000256" key="10">
    <source>
        <dbReference type="ARBA" id="ARBA00023242"/>
    </source>
</evidence>
<proteinExistence type="inferred from homology"/>
<comment type="similarity">
    <text evidence="2">Belongs to the THAP1 family.</text>
</comment>
<keyword evidence="9" id="KW-0804">Transcription</keyword>
<evidence type="ECO:0000256" key="2">
    <source>
        <dbReference type="ARBA" id="ARBA00006177"/>
    </source>
</evidence>
<keyword evidence="8 12" id="KW-0238">DNA-binding</keyword>
<reference evidence="15" key="1">
    <citation type="journal article" date="2016" name="Gigascience">
        <title>De novo construction of an expanded transcriptome assembly for the western tarnished plant bug, Lygus hesperus.</title>
        <authorList>
            <person name="Tassone E.E."/>
            <person name="Geib S.M."/>
            <person name="Hall B."/>
            <person name="Fabrick J.A."/>
            <person name="Brent C.S."/>
            <person name="Hull J.J."/>
        </authorList>
    </citation>
    <scope>NUCLEOTIDE SEQUENCE</scope>
</reference>
<dbReference type="SMART" id="SM00692">
    <property type="entry name" value="DM3"/>
    <property type="match status" value="2"/>
</dbReference>
<feature type="domain" description="THAP-type" evidence="14">
    <location>
        <begin position="96"/>
        <end position="196"/>
    </location>
</feature>
<feature type="domain" description="THAP-type" evidence="14">
    <location>
        <begin position="1"/>
        <end position="64"/>
    </location>
</feature>
<organism evidence="15">
    <name type="scientific">Lygus hesperus</name>
    <name type="common">Western plant bug</name>
    <dbReference type="NCBI Taxonomy" id="30085"/>
    <lineage>
        <taxon>Eukaryota</taxon>
        <taxon>Metazoa</taxon>
        <taxon>Ecdysozoa</taxon>
        <taxon>Arthropoda</taxon>
        <taxon>Hexapoda</taxon>
        <taxon>Insecta</taxon>
        <taxon>Pterygota</taxon>
        <taxon>Neoptera</taxon>
        <taxon>Paraneoptera</taxon>
        <taxon>Hemiptera</taxon>
        <taxon>Heteroptera</taxon>
        <taxon>Panheteroptera</taxon>
        <taxon>Cimicomorpha</taxon>
        <taxon>Miridae</taxon>
        <taxon>Mirini</taxon>
        <taxon>Lygus</taxon>
    </lineage>
</organism>
<keyword evidence="5" id="KW-0862">Zinc</keyword>
<sequence>LAWEAPHGFPEDPSLRDAWLSTLGNPTQTINPSVCSKHFKDEDFWPRCTSGPLNLRPDVVPSIFDVRVESQADKVPEPEDSSTSQEPEAEEPKRRLTHVRCCVSGCSSRGAKESVITFHKFPNDDDQYMVKIFHPEGRFEKVRRLRVWKERLLIDRDVRAWERVCSRHFAPSDFIPNFHAVRKYGCLKKNAVPTLHLPRKVCVEISLDVKSSLVFRRVIVAGRD</sequence>
<evidence type="ECO:0000256" key="12">
    <source>
        <dbReference type="PROSITE-ProRule" id="PRU00309"/>
    </source>
</evidence>
<dbReference type="GO" id="GO:0043565">
    <property type="term" value="F:sequence-specific DNA binding"/>
    <property type="evidence" value="ECO:0007669"/>
    <property type="project" value="InterPro"/>
</dbReference>
<keyword evidence="11" id="KW-0131">Cell cycle</keyword>
<evidence type="ECO:0000256" key="9">
    <source>
        <dbReference type="ARBA" id="ARBA00023163"/>
    </source>
</evidence>
<dbReference type="GO" id="GO:0008270">
    <property type="term" value="F:zinc ion binding"/>
    <property type="evidence" value="ECO:0007669"/>
    <property type="project" value="UniProtKB-KW"/>
</dbReference>
<dbReference type="Pfam" id="PF05485">
    <property type="entry name" value="THAP"/>
    <property type="match status" value="2"/>
</dbReference>
<feature type="region of interest" description="Disordered" evidence="13">
    <location>
        <begin position="70"/>
        <end position="92"/>
    </location>
</feature>
<comment type="subcellular location">
    <subcellularLocation>
        <location evidence="1">Nucleus</location>
        <location evidence="1">Nucleoplasm</location>
    </subcellularLocation>
</comment>
<evidence type="ECO:0000256" key="11">
    <source>
        <dbReference type="ARBA" id="ARBA00023306"/>
    </source>
</evidence>
<evidence type="ECO:0000313" key="15">
    <source>
        <dbReference type="EMBL" id="JAP97777.1"/>
    </source>
</evidence>
<dbReference type="SMART" id="SM00980">
    <property type="entry name" value="THAP"/>
    <property type="match status" value="2"/>
</dbReference>
<dbReference type="SUPFAM" id="SSF57716">
    <property type="entry name" value="Glucocorticoid receptor-like (DNA-binding domain)"/>
    <property type="match status" value="2"/>
</dbReference>
<keyword evidence="7" id="KW-0175">Coiled coil</keyword>
<dbReference type="InterPro" id="IPR026516">
    <property type="entry name" value="THAP1/10"/>
</dbReference>
<keyword evidence="10" id="KW-0539">Nucleus</keyword>
<dbReference type="AlphaFoldDB" id="A0A146KMW3"/>
<dbReference type="EMBL" id="GDHC01020851">
    <property type="protein sequence ID" value="JAP97777.1"/>
    <property type="molecule type" value="Transcribed_RNA"/>
</dbReference>
<dbReference type="InterPro" id="IPR038441">
    <property type="entry name" value="THAP_Znf_sf"/>
</dbReference>
<evidence type="ECO:0000259" key="14">
    <source>
        <dbReference type="PROSITE" id="PS50950"/>
    </source>
</evidence>
<evidence type="ECO:0000256" key="8">
    <source>
        <dbReference type="ARBA" id="ARBA00023125"/>
    </source>
</evidence>
<evidence type="ECO:0000256" key="3">
    <source>
        <dbReference type="ARBA" id="ARBA00022723"/>
    </source>
</evidence>
<evidence type="ECO:0000256" key="13">
    <source>
        <dbReference type="SAM" id="MobiDB-lite"/>
    </source>
</evidence>
<accession>A0A146KMW3</accession>
<protein>
    <recommendedName>
        <fullName evidence="14">THAP-type domain-containing protein</fullName>
    </recommendedName>
</protein>
<dbReference type="PANTHER" id="PTHR46600">
    <property type="entry name" value="THAP DOMAIN-CONTAINING"/>
    <property type="match status" value="1"/>
</dbReference>
<evidence type="ECO:0000256" key="5">
    <source>
        <dbReference type="ARBA" id="ARBA00022833"/>
    </source>
</evidence>
<keyword evidence="6" id="KW-0805">Transcription regulation</keyword>
<dbReference type="PANTHER" id="PTHR46600:SF1">
    <property type="entry name" value="THAP DOMAIN-CONTAINING PROTEIN 1"/>
    <property type="match status" value="1"/>
</dbReference>
<feature type="region of interest" description="Disordered" evidence="13">
    <location>
        <begin position="1"/>
        <end position="23"/>
    </location>
</feature>
<evidence type="ECO:0000256" key="1">
    <source>
        <dbReference type="ARBA" id="ARBA00004642"/>
    </source>
</evidence>
<keyword evidence="4 12" id="KW-0863">Zinc-finger</keyword>
<keyword evidence="3" id="KW-0479">Metal-binding</keyword>
<dbReference type="PROSITE" id="PS50950">
    <property type="entry name" value="ZF_THAP"/>
    <property type="match status" value="2"/>
</dbReference>
<dbReference type="Gene3D" id="6.20.210.20">
    <property type="entry name" value="THAP domain"/>
    <property type="match status" value="1"/>
</dbReference>
<evidence type="ECO:0000256" key="4">
    <source>
        <dbReference type="ARBA" id="ARBA00022771"/>
    </source>
</evidence>
<dbReference type="InterPro" id="IPR006612">
    <property type="entry name" value="THAP_Znf"/>
</dbReference>
<dbReference type="GO" id="GO:0005654">
    <property type="term" value="C:nucleoplasm"/>
    <property type="evidence" value="ECO:0007669"/>
    <property type="project" value="UniProtKB-SubCell"/>
</dbReference>
<feature type="non-terminal residue" evidence="15">
    <location>
        <position position="1"/>
    </location>
</feature>
<evidence type="ECO:0000256" key="7">
    <source>
        <dbReference type="ARBA" id="ARBA00023054"/>
    </source>
</evidence>
<evidence type="ECO:0000256" key="6">
    <source>
        <dbReference type="ARBA" id="ARBA00023015"/>
    </source>
</evidence>
<name>A0A146KMW3_LYGHE</name>
<gene>
    <name evidence="15" type="ORF">g.45032</name>
</gene>